<dbReference type="Pfam" id="PF01663">
    <property type="entry name" value="Phosphodiest"/>
    <property type="match status" value="1"/>
</dbReference>
<name>A0A0J8DBF0_CLOCY</name>
<evidence type="ECO:0000313" key="1">
    <source>
        <dbReference type="EMBL" id="KMT23162.1"/>
    </source>
</evidence>
<dbReference type="RefSeq" id="WP_048569247.1">
    <property type="nucleotide sequence ID" value="NZ_LFVU01000002.1"/>
</dbReference>
<proteinExistence type="predicted"/>
<dbReference type="PANTHER" id="PTHR10151:SF120">
    <property type="entry name" value="BIS(5'-ADENOSYL)-TRIPHOSPHATASE"/>
    <property type="match status" value="1"/>
</dbReference>
<evidence type="ECO:0000313" key="2">
    <source>
        <dbReference type="Proteomes" id="UP000036756"/>
    </source>
</evidence>
<dbReference type="Proteomes" id="UP000036756">
    <property type="component" value="Unassembled WGS sequence"/>
</dbReference>
<dbReference type="GO" id="GO:0016787">
    <property type="term" value="F:hydrolase activity"/>
    <property type="evidence" value="ECO:0007669"/>
    <property type="project" value="UniProtKB-ARBA"/>
</dbReference>
<organism evidence="1 2">
    <name type="scientific">Clostridium cylindrosporum DSM 605</name>
    <dbReference type="NCBI Taxonomy" id="1121307"/>
    <lineage>
        <taxon>Bacteria</taxon>
        <taxon>Bacillati</taxon>
        <taxon>Bacillota</taxon>
        <taxon>Clostridia</taxon>
        <taxon>Eubacteriales</taxon>
        <taxon>Clostridiaceae</taxon>
        <taxon>Clostridium</taxon>
    </lineage>
</organism>
<protein>
    <submittedName>
        <fullName evidence="1">Type I phosphodiesterase/nucleotide pyrophosphatase</fullName>
    </submittedName>
</protein>
<dbReference type="PATRIC" id="fig|1121307.3.peg.2174"/>
<dbReference type="STRING" id="1121307.CLCY_6c00430"/>
<accession>A0A0J8DBF0</accession>
<keyword evidence="2" id="KW-1185">Reference proteome</keyword>
<dbReference type="InterPro" id="IPR002591">
    <property type="entry name" value="Phosphodiest/P_Trfase"/>
</dbReference>
<comment type="caution">
    <text evidence="1">The sequence shown here is derived from an EMBL/GenBank/DDBJ whole genome shotgun (WGS) entry which is preliminary data.</text>
</comment>
<dbReference type="EMBL" id="LFVU01000002">
    <property type="protein sequence ID" value="KMT23162.1"/>
    <property type="molecule type" value="Genomic_DNA"/>
</dbReference>
<dbReference type="InterPro" id="IPR017850">
    <property type="entry name" value="Alkaline_phosphatase_core_sf"/>
</dbReference>
<reference evidence="1 2" key="1">
    <citation type="submission" date="2015-06" db="EMBL/GenBank/DDBJ databases">
        <title>Draft genome sequence of the purine-degrading Clostridium cylindrosporum HC-1 (DSM 605).</title>
        <authorList>
            <person name="Poehlein A."/>
            <person name="Schiel-Bengelsdorf B."/>
            <person name="Bengelsdorf F."/>
            <person name="Daniel R."/>
            <person name="Duerre P."/>
        </authorList>
    </citation>
    <scope>NUCLEOTIDE SEQUENCE [LARGE SCALE GENOMIC DNA]</scope>
    <source>
        <strain evidence="1 2">DSM 605</strain>
    </source>
</reference>
<dbReference type="Gene3D" id="3.40.720.10">
    <property type="entry name" value="Alkaline Phosphatase, subunit A"/>
    <property type="match status" value="1"/>
</dbReference>
<dbReference type="PANTHER" id="PTHR10151">
    <property type="entry name" value="ECTONUCLEOTIDE PYROPHOSPHATASE/PHOSPHODIESTERASE"/>
    <property type="match status" value="1"/>
</dbReference>
<gene>
    <name evidence="1" type="ORF">CLCY_6c00430</name>
</gene>
<dbReference type="SUPFAM" id="SSF53649">
    <property type="entry name" value="Alkaline phosphatase-like"/>
    <property type="match status" value="1"/>
</dbReference>
<sequence length="421" mass="47751">MKNPKHLIILSLDGLSSNDFEYIKNLKGFKSLLERGSYIENVETVYPSLTYPVHATVVTGKYPKNHGIVSNKVLDEGNLDREWYWYRKYISGDTIYDAARRDGLKTAAFLWPVAAGAKINYNLPEIWATKKYEKDALKLLLSGSKAFMIDLELRFGKLRRGIKQPFLDDFVSASVAHTIKSKRPNLMLVHFIDLDTQRHDYGVDSPEAKAALDRLDIRIQNIISALKEAYMYDDTAIIAFGDHSQIDAHIKIKPNVLFSENNLLDVDSKGLFRNYKAYFDSCDGSGYIYVKDKKSLYNVKTILEDLKNKGIIESIYSTEEAAFLGANTNCSFMIEASRGYYFSDEFHGDYLEFLPHPIGQHGYSPLKEDYNALFIASGKGIKKGVKLKKGHIINYAKTFSALLGFTLKEAEGDVIYEIIDI</sequence>
<dbReference type="OrthoDB" id="9779418at2"/>
<dbReference type="AlphaFoldDB" id="A0A0J8DBF0"/>
<dbReference type="CDD" id="cd16018">
    <property type="entry name" value="Enpp"/>
    <property type="match status" value="1"/>
</dbReference>